<dbReference type="Pfam" id="PF02171">
    <property type="entry name" value="Piwi"/>
    <property type="match status" value="1"/>
</dbReference>
<dbReference type="InterPro" id="IPR012337">
    <property type="entry name" value="RNaseH-like_sf"/>
</dbReference>
<dbReference type="GO" id="GO:0003676">
    <property type="term" value="F:nucleic acid binding"/>
    <property type="evidence" value="ECO:0007669"/>
    <property type="project" value="InterPro"/>
</dbReference>
<dbReference type="InterPro" id="IPR036397">
    <property type="entry name" value="RNaseH_sf"/>
</dbReference>
<protein>
    <recommendedName>
        <fullName evidence="1">Piwi domain-containing protein</fullName>
    </recommendedName>
</protein>
<dbReference type="SUPFAM" id="SSF53098">
    <property type="entry name" value="Ribonuclease H-like"/>
    <property type="match status" value="1"/>
</dbReference>
<sequence length="155" mass="16690">MSAHSVAATSSRGCFSNKCSAALKVLKCSGPAVSFQAVCMCCKGQTYFKQLLRFTLDVLAVCVKIQRIRFEPHPNGADRSGLSQPGTVIDKSQVSLKGTSGPTRFVVLKDEANHTVDDFQNIANIICSGFQIATKSAGIATLTYYANQFSTWANK</sequence>
<name>A0AAV0BVW4_PHAPC</name>
<evidence type="ECO:0000313" key="2">
    <source>
        <dbReference type="EMBL" id="CAH7690479.1"/>
    </source>
</evidence>
<accession>A0AAV0BVW4</accession>
<dbReference type="EMBL" id="CALTRL010006299">
    <property type="protein sequence ID" value="CAH7690479.1"/>
    <property type="molecule type" value="Genomic_DNA"/>
</dbReference>
<comment type="caution">
    <text evidence="2">The sequence shown here is derived from an EMBL/GenBank/DDBJ whole genome shotgun (WGS) entry which is preliminary data.</text>
</comment>
<dbReference type="Proteomes" id="UP001153365">
    <property type="component" value="Unassembled WGS sequence"/>
</dbReference>
<reference evidence="2" key="1">
    <citation type="submission" date="2022-06" db="EMBL/GenBank/DDBJ databases">
        <authorList>
            <consortium name="SYNGENTA / RWTH Aachen University"/>
        </authorList>
    </citation>
    <scope>NUCLEOTIDE SEQUENCE</scope>
</reference>
<proteinExistence type="predicted"/>
<gene>
    <name evidence="2" type="ORF">PPACK8108_LOCUS25834</name>
</gene>
<dbReference type="Gene3D" id="3.30.420.10">
    <property type="entry name" value="Ribonuclease H-like superfamily/Ribonuclease H"/>
    <property type="match status" value="1"/>
</dbReference>
<dbReference type="InterPro" id="IPR003165">
    <property type="entry name" value="Piwi"/>
</dbReference>
<feature type="domain" description="Piwi" evidence="1">
    <location>
        <begin position="91"/>
        <end position="152"/>
    </location>
</feature>
<keyword evidence="3" id="KW-1185">Reference proteome</keyword>
<evidence type="ECO:0000259" key="1">
    <source>
        <dbReference type="Pfam" id="PF02171"/>
    </source>
</evidence>
<dbReference type="AlphaFoldDB" id="A0AAV0BVW4"/>
<organism evidence="2 3">
    <name type="scientific">Phakopsora pachyrhizi</name>
    <name type="common">Asian soybean rust disease fungus</name>
    <dbReference type="NCBI Taxonomy" id="170000"/>
    <lineage>
        <taxon>Eukaryota</taxon>
        <taxon>Fungi</taxon>
        <taxon>Dikarya</taxon>
        <taxon>Basidiomycota</taxon>
        <taxon>Pucciniomycotina</taxon>
        <taxon>Pucciniomycetes</taxon>
        <taxon>Pucciniales</taxon>
        <taxon>Phakopsoraceae</taxon>
        <taxon>Phakopsora</taxon>
    </lineage>
</organism>
<evidence type="ECO:0000313" key="3">
    <source>
        <dbReference type="Proteomes" id="UP001153365"/>
    </source>
</evidence>